<keyword evidence="3" id="KW-0813">Transport</keyword>
<evidence type="ECO:0000256" key="3">
    <source>
        <dbReference type="ARBA" id="ARBA00022448"/>
    </source>
</evidence>
<proteinExistence type="inferred from homology"/>
<dbReference type="GO" id="GO:0022904">
    <property type="term" value="P:respiratory electron transport chain"/>
    <property type="evidence" value="ECO:0007669"/>
    <property type="project" value="InterPro"/>
</dbReference>
<evidence type="ECO:0000256" key="6">
    <source>
        <dbReference type="ARBA" id="ARBA00022982"/>
    </source>
</evidence>
<sequence length="237" mass="26170">MHPSLRLLTARLPAFSPTGLTGLLTHPNPRPTLIALYNHTLTLLSRLPAHSVYRQSVENLTRHRLAIISSVQPEGLEEYQQQIAALKQQHKIGTAGTTADELDIVVKQARVLLDAFASEHIPTDKNIREYHANEHRRWTYPRGTGAPPPKHGEVAQPMETAVVGGGDTTPFLPVEPPLTAEQVAEVEAQFGGGLIEEVVDQGWAELKLVSAMEEARVWEELEVVPGEGQWVGFERKP</sequence>
<keyword evidence="7" id="KW-0496">Mitochondrion</keyword>
<evidence type="ECO:0000256" key="2">
    <source>
        <dbReference type="ARBA" id="ARBA00010261"/>
    </source>
</evidence>
<comment type="subcellular location">
    <subcellularLocation>
        <location evidence="1">Mitochondrion inner membrane</location>
        <topology evidence="1">Peripheral membrane protein</topology>
        <orientation evidence="1">Matrix side</orientation>
    </subcellularLocation>
</comment>
<dbReference type="Pfam" id="PF04716">
    <property type="entry name" value="ETC_C1_NDUFA5"/>
    <property type="match status" value="1"/>
</dbReference>
<evidence type="ECO:0000313" key="10">
    <source>
        <dbReference type="Proteomes" id="UP000277580"/>
    </source>
</evidence>
<protein>
    <submittedName>
        <fullName evidence="9">Uncharacterized protein</fullName>
    </submittedName>
</protein>
<dbReference type="STRING" id="1392247.A0A3N4KJZ5"/>
<evidence type="ECO:0000256" key="4">
    <source>
        <dbReference type="ARBA" id="ARBA00022660"/>
    </source>
</evidence>
<dbReference type="InParanoid" id="A0A3N4KJZ5"/>
<dbReference type="PANTHER" id="PTHR12653:SF0">
    <property type="entry name" value="NADH DEHYDROGENASE [UBIQUINONE] 1 ALPHA SUBCOMPLEX SUBUNIT 5"/>
    <property type="match status" value="1"/>
</dbReference>
<gene>
    <name evidence="9" type="ORF">P167DRAFT_538323</name>
</gene>
<name>A0A3N4KJZ5_9PEZI</name>
<keyword evidence="8" id="KW-0472">Membrane</keyword>
<dbReference type="OrthoDB" id="286811at2759"/>
<dbReference type="Proteomes" id="UP000277580">
    <property type="component" value="Unassembled WGS sequence"/>
</dbReference>
<dbReference type="PANTHER" id="PTHR12653">
    <property type="entry name" value="NADH-UBIQUINONE OXIDOREDUCTASE 13 KD-B SUBUNIT"/>
    <property type="match status" value="1"/>
</dbReference>
<keyword evidence="6" id="KW-0249">Electron transport</keyword>
<evidence type="ECO:0000256" key="5">
    <source>
        <dbReference type="ARBA" id="ARBA00022792"/>
    </source>
</evidence>
<evidence type="ECO:0000256" key="8">
    <source>
        <dbReference type="ARBA" id="ARBA00023136"/>
    </source>
</evidence>
<dbReference type="AlphaFoldDB" id="A0A3N4KJZ5"/>
<keyword evidence="5" id="KW-0999">Mitochondrion inner membrane</keyword>
<dbReference type="GO" id="GO:0005743">
    <property type="term" value="C:mitochondrial inner membrane"/>
    <property type="evidence" value="ECO:0007669"/>
    <property type="project" value="UniProtKB-SubCell"/>
</dbReference>
<evidence type="ECO:0000256" key="1">
    <source>
        <dbReference type="ARBA" id="ARBA00004443"/>
    </source>
</evidence>
<evidence type="ECO:0000313" key="9">
    <source>
        <dbReference type="EMBL" id="RPB09642.1"/>
    </source>
</evidence>
<organism evidence="9 10">
    <name type="scientific">Morchella conica CCBAS932</name>
    <dbReference type="NCBI Taxonomy" id="1392247"/>
    <lineage>
        <taxon>Eukaryota</taxon>
        <taxon>Fungi</taxon>
        <taxon>Dikarya</taxon>
        <taxon>Ascomycota</taxon>
        <taxon>Pezizomycotina</taxon>
        <taxon>Pezizomycetes</taxon>
        <taxon>Pezizales</taxon>
        <taxon>Morchellaceae</taxon>
        <taxon>Morchella</taxon>
    </lineage>
</organism>
<dbReference type="EMBL" id="ML119150">
    <property type="protein sequence ID" value="RPB09642.1"/>
    <property type="molecule type" value="Genomic_DNA"/>
</dbReference>
<evidence type="ECO:0000256" key="7">
    <source>
        <dbReference type="ARBA" id="ARBA00023128"/>
    </source>
</evidence>
<comment type="similarity">
    <text evidence="2">Belongs to the complex I NDUFA5 subunit family.</text>
</comment>
<accession>A0A3N4KJZ5</accession>
<reference evidence="9 10" key="1">
    <citation type="journal article" date="2018" name="Nat. Ecol. Evol.">
        <title>Pezizomycetes genomes reveal the molecular basis of ectomycorrhizal truffle lifestyle.</title>
        <authorList>
            <person name="Murat C."/>
            <person name="Payen T."/>
            <person name="Noel B."/>
            <person name="Kuo A."/>
            <person name="Morin E."/>
            <person name="Chen J."/>
            <person name="Kohler A."/>
            <person name="Krizsan K."/>
            <person name="Balestrini R."/>
            <person name="Da Silva C."/>
            <person name="Montanini B."/>
            <person name="Hainaut M."/>
            <person name="Levati E."/>
            <person name="Barry K.W."/>
            <person name="Belfiori B."/>
            <person name="Cichocki N."/>
            <person name="Clum A."/>
            <person name="Dockter R.B."/>
            <person name="Fauchery L."/>
            <person name="Guy J."/>
            <person name="Iotti M."/>
            <person name="Le Tacon F."/>
            <person name="Lindquist E.A."/>
            <person name="Lipzen A."/>
            <person name="Malagnac F."/>
            <person name="Mello A."/>
            <person name="Molinier V."/>
            <person name="Miyauchi S."/>
            <person name="Poulain J."/>
            <person name="Riccioni C."/>
            <person name="Rubini A."/>
            <person name="Sitrit Y."/>
            <person name="Splivallo R."/>
            <person name="Traeger S."/>
            <person name="Wang M."/>
            <person name="Zifcakova L."/>
            <person name="Wipf D."/>
            <person name="Zambonelli A."/>
            <person name="Paolocci F."/>
            <person name="Nowrousian M."/>
            <person name="Ottonello S."/>
            <person name="Baldrian P."/>
            <person name="Spatafora J.W."/>
            <person name="Henrissat B."/>
            <person name="Nagy L.G."/>
            <person name="Aury J.M."/>
            <person name="Wincker P."/>
            <person name="Grigoriev I.V."/>
            <person name="Bonfante P."/>
            <person name="Martin F.M."/>
        </authorList>
    </citation>
    <scope>NUCLEOTIDE SEQUENCE [LARGE SCALE GENOMIC DNA]</scope>
    <source>
        <strain evidence="9 10">CCBAS932</strain>
    </source>
</reference>
<keyword evidence="4" id="KW-0679">Respiratory chain</keyword>
<keyword evidence="10" id="KW-1185">Reference proteome</keyword>
<dbReference type="InterPro" id="IPR006806">
    <property type="entry name" value="NDUFA5"/>
</dbReference>